<dbReference type="InterPro" id="IPR038666">
    <property type="entry name" value="SSP1_head-tail_sf"/>
</dbReference>
<dbReference type="EMBL" id="LAZR01052410">
    <property type="protein sequence ID" value="KKK83023.1"/>
    <property type="molecule type" value="Genomic_DNA"/>
</dbReference>
<dbReference type="Pfam" id="PF05521">
    <property type="entry name" value="Phage_HCP"/>
    <property type="match status" value="1"/>
</dbReference>
<reference evidence="1" key="1">
    <citation type="journal article" date="2015" name="Nature">
        <title>Complex archaea that bridge the gap between prokaryotes and eukaryotes.</title>
        <authorList>
            <person name="Spang A."/>
            <person name="Saw J.H."/>
            <person name="Jorgensen S.L."/>
            <person name="Zaremba-Niedzwiedzka K."/>
            <person name="Martijn J."/>
            <person name="Lind A.E."/>
            <person name="van Eijk R."/>
            <person name="Schleper C."/>
            <person name="Guy L."/>
            <person name="Ettema T.J."/>
        </authorList>
    </citation>
    <scope>NUCLEOTIDE SEQUENCE</scope>
</reference>
<protein>
    <recommendedName>
        <fullName evidence="2">Phage head-tail adaptor</fullName>
    </recommendedName>
</protein>
<evidence type="ECO:0008006" key="2">
    <source>
        <dbReference type="Google" id="ProtNLM"/>
    </source>
</evidence>
<dbReference type="InterPro" id="IPR008767">
    <property type="entry name" value="Phage_SPP1_head-tail_adaptor"/>
</dbReference>
<comment type="caution">
    <text evidence="1">The sequence shown here is derived from an EMBL/GenBank/DDBJ whole genome shotgun (WGS) entry which is preliminary data.</text>
</comment>
<dbReference type="AlphaFoldDB" id="A0A0F8YNN6"/>
<organism evidence="1">
    <name type="scientific">marine sediment metagenome</name>
    <dbReference type="NCBI Taxonomy" id="412755"/>
    <lineage>
        <taxon>unclassified sequences</taxon>
        <taxon>metagenomes</taxon>
        <taxon>ecological metagenomes</taxon>
    </lineage>
</organism>
<dbReference type="NCBIfam" id="TIGR01563">
    <property type="entry name" value="gp16_SPP1"/>
    <property type="match status" value="1"/>
</dbReference>
<evidence type="ECO:0000313" key="1">
    <source>
        <dbReference type="EMBL" id="KKK83023.1"/>
    </source>
</evidence>
<name>A0A0F8YNN6_9ZZZZ</name>
<dbReference type="Gene3D" id="2.40.10.270">
    <property type="entry name" value="Bacteriophage SPP1 head-tail adaptor protein"/>
    <property type="match status" value="1"/>
</dbReference>
<gene>
    <name evidence="1" type="ORF">LCGC14_2797540</name>
</gene>
<accession>A0A0F8YNN6</accession>
<sequence>MRAGLLGRHRITIEQQDTGTANAGGEIIPTWSDYAVSVPVEILPQRGREFYQAQQVQAEITHLIRIRYLPGVTSKMRAIFGTRTLHILDVRNVDERSREMLLMCKEST</sequence>
<proteinExistence type="predicted"/>